<feature type="compositionally biased region" description="Basic and acidic residues" evidence="1">
    <location>
        <begin position="130"/>
        <end position="167"/>
    </location>
</feature>
<evidence type="ECO:0000313" key="3">
    <source>
        <dbReference type="Proteomes" id="UP000824890"/>
    </source>
</evidence>
<protein>
    <submittedName>
        <fullName evidence="2">Uncharacterized protein</fullName>
    </submittedName>
</protein>
<comment type="caution">
    <text evidence="2">The sequence shown here is derived from an EMBL/GenBank/DDBJ whole genome shotgun (WGS) entry which is preliminary data.</text>
</comment>
<reference evidence="2 3" key="1">
    <citation type="submission" date="2021-05" db="EMBL/GenBank/DDBJ databases">
        <title>Genome Assembly of Synthetic Allotetraploid Brassica napus Reveals Homoeologous Exchanges between Subgenomes.</title>
        <authorList>
            <person name="Davis J.T."/>
        </authorList>
    </citation>
    <scope>NUCLEOTIDE SEQUENCE [LARGE SCALE GENOMIC DNA]</scope>
    <source>
        <strain evidence="3">cv. Da-Ae</strain>
        <tissue evidence="2">Seedling</tissue>
    </source>
</reference>
<proteinExistence type="predicted"/>
<accession>A0ABQ7YXL8</accession>
<feature type="compositionally biased region" description="Polar residues" evidence="1">
    <location>
        <begin position="203"/>
        <end position="213"/>
    </location>
</feature>
<keyword evidence="3" id="KW-1185">Reference proteome</keyword>
<feature type="region of interest" description="Disordered" evidence="1">
    <location>
        <begin position="103"/>
        <end position="221"/>
    </location>
</feature>
<evidence type="ECO:0000313" key="2">
    <source>
        <dbReference type="EMBL" id="KAH0872638.1"/>
    </source>
</evidence>
<dbReference type="EMBL" id="JAGKQM010000016">
    <property type="protein sequence ID" value="KAH0872638.1"/>
    <property type="molecule type" value="Genomic_DNA"/>
</dbReference>
<gene>
    <name evidence="2" type="ORF">HID58_070000</name>
</gene>
<sequence length="221" mass="24921">MENHCTYCYRLTHLQSNCPHITVPLPVPVVAGSNNLQLQAPSVPIPPPSPPTAPLNPLALEGVRSGTQEVQPFYRRVDQHGRPFGERISSKLALVQPFKNKITPRQETTLPATDARYRNQQRHFSPPYTRNREPKRDRRGENNHRGKSRVELGEGGRIREDFPRTDFRAQASDQVVELPPEQATIPLPQRGEGRPPISKRRTATQCHLTGASTRKSKLTKP</sequence>
<dbReference type="Proteomes" id="UP000824890">
    <property type="component" value="Unassembled WGS sequence"/>
</dbReference>
<name>A0ABQ7YXL8_BRANA</name>
<evidence type="ECO:0000256" key="1">
    <source>
        <dbReference type="SAM" id="MobiDB-lite"/>
    </source>
</evidence>
<organism evidence="2 3">
    <name type="scientific">Brassica napus</name>
    <name type="common">Rape</name>
    <dbReference type="NCBI Taxonomy" id="3708"/>
    <lineage>
        <taxon>Eukaryota</taxon>
        <taxon>Viridiplantae</taxon>
        <taxon>Streptophyta</taxon>
        <taxon>Embryophyta</taxon>
        <taxon>Tracheophyta</taxon>
        <taxon>Spermatophyta</taxon>
        <taxon>Magnoliopsida</taxon>
        <taxon>eudicotyledons</taxon>
        <taxon>Gunneridae</taxon>
        <taxon>Pentapetalae</taxon>
        <taxon>rosids</taxon>
        <taxon>malvids</taxon>
        <taxon>Brassicales</taxon>
        <taxon>Brassicaceae</taxon>
        <taxon>Brassiceae</taxon>
        <taxon>Brassica</taxon>
    </lineage>
</organism>